<feature type="transmembrane region" description="Helical" evidence="1">
    <location>
        <begin position="107"/>
        <end position="134"/>
    </location>
</feature>
<keyword evidence="2" id="KW-0732">Signal</keyword>
<protein>
    <recommendedName>
        <fullName evidence="5">Transmembrane protein</fullName>
    </recommendedName>
</protein>
<keyword evidence="4" id="KW-1185">Reference proteome</keyword>
<keyword evidence="1" id="KW-1133">Transmembrane helix</keyword>
<evidence type="ECO:0000256" key="2">
    <source>
        <dbReference type="SAM" id="SignalP"/>
    </source>
</evidence>
<evidence type="ECO:0000313" key="3">
    <source>
        <dbReference type="EMBL" id="CAG9809973.1"/>
    </source>
</evidence>
<feature type="chain" id="PRO_5040250488" description="Transmembrane protein" evidence="2">
    <location>
        <begin position="21"/>
        <end position="141"/>
    </location>
</feature>
<reference evidence="3" key="2">
    <citation type="submission" date="2022-10" db="EMBL/GenBank/DDBJ databases">
        <authorList>
            <consortium name="ENA_rothamsted_submissions"/>
            <consortium name="culmorum"/>
            <person name="King R."/>
        </authorList>
    </citation>
    <scope>NUCLEOTIDE SEQUENCE</scope>
</reference>
<keyword evidence="1" id="KW-0812">Transmembrane</keyword>
<dbReference type="EMBL" id="OU895879">
    <property type="protein sequence ID" value="CAG9809973.1"/>
    <property type="molecule type" value="Genomic_DNA"/>
</dbReference>
<evidence type="ECO:0000256" key="1">
    <source>
        <dbReference type="SAM" id="Phobius"/>
    </source>
</evidence>
<dbReference type="Proteomes" id="UP001153620">
    <property type="component" value="Chromosome 3"/>
</dbReference>
<evidence type="ECO:0008006" key="5">
    <source>
        <dbReference type="Google" id="ProtNLM"/>
    </source>
</evidence>
<evidence type="ECO:0000313" key="4">
    <source>
        <dbReference type="Proteomes" id="UP001153620"/>
    </source>
</evidence>
<organism evidence="3 4">
    <name type="scientific">Chironomus riparius</name>
    <dbReference type="NCBI Taxonomy" id="315576"/>
    <lineage>
        <taxon>Eukaryota</taxon>
        <taxon>Metazoa</taxon>
        <taxon>Ecdysozoa</taxon>
        <taxon>Arthropoda</taxon>
        <taxon>Hexapoda</taxon>
        <taxon>Insecta</taxon>
        <taxon>Pterygota</taxon>
        <taxon>Neoptera</taxon>
        <taxon>Endopterygota</taxon>
        <taxon>Diptera</taxon>
        <taxon>Nematocera</taxon>
        <taxon>Chironomoidea</taxon>
        <taxon>Chironomidae</taxon>
        <taxon>Chironominae</taxon>
        <taxon>Chironomus</taxon>
    </lineage>
</organism>
<gene>
    <name evidence="3" type="ORF">CHIRRI_LOCUS12790</name>
</gene>
<name>A0A9N9S4Q9_9DIPT</name>
<feature type="signal peptide" evidence="2">
    <location>
        <begin position="1"/>
        <end position="20"/>
    </location>
</feature>
<keyword evidence="1" id="KW-0472">Membrane</keyword>
<reference evidence="3" key="1">
    <citation type="submission" date="2022-01" db="EMBL/GenBank/DDBJ databases">
        <authorList>
            <person name="King R."/>
        </authorList>
    </citation>
    <scope>NUCLEOTIDE SEQUENCE</scope>
</reference>
<proteinExistence type="predicted"/>
<accession>A0A9N9S4Q9</accession>
<dbReference type="AlphaFoldDB" id="A0A9N9S4Q9"/>
<sequence length="141" mass="16046">MKFCQIFVLTSVCCLTIGFAAVALKPKIKSIVDEMIYGKIHLIVKSQHAKNPKLIKCIMDVLMENETANKCYAFDVMFNQDTFKSCVQPFIDGAKSQCGISRFSQQLIFSISIVFLLIFPVIIYGFIHLIFYLINLFRSDA</sequence>